<dbReference type="Proteomes" id="UP001551482">
    <property type="component" value="Unassembled WGS sequence"/>
</dbReference>
<dbReference type="EMBL" id="JBEZFP010000090">
    <property type="protein sequence ID" value="MEU8137502.1"/>
    <property type="molecule type" value="Genomic_DNA"/>
</dbReference>
<dbReference type="InterPro" id="IPR010985">
    <property type="entry name" value="Ribbon_hlx_hlx"/>
</dbReference>
<evidence type="ECO:0000259" key="1">
    <source>
        <dbReference type="Pfam" id="PF22513"/>
    </source>
</evidence>
<dbReference type="RefSeq" id="WP_358359500.1">
    <property type="nucleotide sequence ID" value="NZ_JBEZFP010000090.1"/>
</dbReference>
<dbReference type="SUPFAM" id="SSF47598">
    <property type="entry name" value="Ribbon-helix-helix"/>
    <property type="match status" value="1"/>
</dbReference>
<dbReference type="Pfam" id="PF22513">
    <property type="entry name" value="FitA-like_RHH"/>
    <property type="match status" value="1"/>
</dbReference>
<feature type="domain" description="Antitoxin FitA-like ribbon-helix-helix" evidence="1">
    <location>
        <begin position="2"/>
        <end position="39"/>
    </location>
</feature>
<sequence length="81" mass="8766">MATVYVRDVSEDALTVLKVRAARARQSLQSYVRDVIEREAAMPTLEEAAARAADVARLNAPSGPITGADILAAIDEGRERR</sequence>
<comment type="caution">
    <text evidence="2">The sequence shown here is derived from an EMBL/GenBank/DDBJ whole genome shotgun (WGS) entry which is preliminary data.</text>
</comment>
<evidence type="ECO:0000313" key="2">
    <source>
        <dbReference type="EMBL" id="MEU8137502.1"/>
    </source>
</evidence>
<reference evidence="2 3" key="1">
    <citation type="submission" date="2024-06" db="EMBL/GenBank/DDBJ databases">
        <title>The Natural Products Discovery Center: Release of the First 8490 Sequenced Strains for Exploring Actinobacteria Biosynthetic Diversity.</title>
        <authorList>
            <person name="Kalkreuter E."/>
            <person name="Kautsar S.A."/>
            <person name="Yang D."/>
            <person name="Bader C.D."/>
            <person name="Teijaro C.N."/>
            <person name="Fluegel L."/>
            <person name="Davis C.M."/>
            <person name="Simpson J.R."/>
            <person name="Lauterbach L."/>
            <person name="Steele A.D."/>
            <person name="Gui C."/>
            <person name="Meng S."/>
            <person name="Li G."/>
            <person name="Viehrig K."/>
            <person name="Ye F."/>
            <person name="Su P."/>
            <person name="Kiefer A.F."/>
            <person name="Nichols A."/>
            <person name="Cepeda A.J."/>
            <person name="Yan W."/>
            <person name="Fan B."/>
            <person name="Jiang Y."/>
            <person name="Adhikari A."/>
            <person name="Zheng C.-J."/>
            <person name="Schuster L."/>
            <person name="Cowan T.M."/>
            <person name="Smanski M.J."/>
            <person name="Chevrette M.G."/>
            <person name="De Carvalho L.P.S."/>
            <person name="Shen B."/>
        </authorList>
    </citation>
    <scope>NUCLEOTIDE SEQUENCE [LARGE SCALE GENOMIC DNA]</scope>
    <source>
        <strain evidence="2 3">NPDC048946</strain>
    </source>
</reference>
<gene>
    <name evidence="2" type="ORF">AB0C36_28825</name>
</gene>
<evidence type="ECO:0000313" key="3">
    <source>
        <dbReference type="Proteomes" id="UP001551482"/>
    </source>
</evidence>
<protein>
    <submittedName>
        <fullName evidence="2">Antitoxin</fullName>
    </submittedName>
</protein>
<organism evidence="2 3">
    <name type="scientific">Streptodolium elevatio</name>
    <dbReference type="NCBI Taxonomy" id="3157996"/>
    <lineage>
        <taxon>Bacteria</taxon>
        <taxon>Bacillati</taxon>
        <taxon>Actinomycetota</taxon>
        <taxon>Actinomycetes</taxon>
        <taxon>Kitasatosporales</taxon>
        <taxon>Streptomycetaceae</taxon>
        <taxon>Streptodolium</taxon>
    </lineage>
</organism>
<keyword evidence="3" id="KW-1185">Reference proteome</keyword>
<proteinExistence type="predicted"/>
<name>A0ABV3DPV8_9ACTN</name>
<accession>A0ABV3DPV8</accession>
<dbReference type="InterPro" id="IPR053853">
    <property type="entry name" value="FitA-like_RHH"/>
</dbReference>